<accession>A1ZFB8</accession>
<protein>
    <submittedName>
        <fullName evidence="2">Uncharacterized protein</fullName>
    </submittedName>
</protein>
<feature type="transmembrane region" description="Helical" evidence="1">
    <location>
        <begin position="69"/>
        <end position="89"/>
    </location>
</feature>
<gene>
    <name evidence="2" type="ORF">M23134_01016</name>
</gene>
<organism evidence="2 3">
    <name type="scientific">Microscilla marina ATCC 23134</name>
    <dbReference type="NCBI Taxonomy" id="313606"/>
    <lineage>
        <taxon>Bacteria</taxon>
        <taxon>Pseudomonadati</taxon>
        <taxon>Bacteroidota</taxon>
        <taxon>Cytophagia</taxon>
        <taxon>Cytophagales</taxon>
        <taxon>Microscillaceae</taxon>
        <taxon>Microscilla</taxon>
    </lineage>
</organism>
<name>A1ZFB8_MICM2</name>
<evidence type="ECO:0000313" key="2">
    <source>
        <dbReference type="EMBL" id="EAY30692.1"/>
    </source>
</evidence>
<proteinExistence type="predicted"/>
<dbReference type="AlphaFoldDB" id="A1ZFB8"/>
<dbReference type="EMBL" id="AAWS01000005">
    <property type="protein sequence ID" value="EAY30692.1"/>
    <property type="molecule type" value="Genomic_DNA"/>
</dbReference>
<keyword evidence="1" id="KW-0472">Membrane</keyword>
<dbReference type="Proteomes" id="UP000004095">
    <property type="component" value="Unassembled WGS sequence"/>
</dbReference>
<comment type="caution">
    <text evidence="2">The sequence shown here is derived from an EMBL/GenBank/DDBJ whole genome shotgun (WGS) entry which is preliminary data.</text>
</comment>
<keyword evidence="3" id="KW-1185">Reference proteome</keyword>
<feature type="transmembrane region" description="Helical" evidence="1">
    <location>
        <begin position="101"/>
        <end position="118"/>
    </location>
</feature>
<reference evidence="2 3" key="1">
    <citation type="submission" date="2007-01" db="EMBL/GenBank/DDBJ databases">
        <authorList>
            <person name="Haygood M."/>
            <person name="Podell S."/>
            <person name="Anderson C."/>
            <person name="Hopkinson B."/>
            <person name="Roe K."/>
            <person name="Barbeau K."/>
            <person name="Gaasterland T."/>
            <person name="Ferriera S."/>
            <person name="Johnson J."/>
            <person name="Kravitz S."/>
            <person name="Beeson K."/>
            <person name="Sutton G."/>
            <person name="Rogers Y.-H."/>
            <person name="Friedman R."/>
            <person name="Frazier M."/>
            <person name="Venter J.C."/>
        </authorList>
    </citation>
    <scope>NUCLEOTIDE SEQUENCE [LARGE SCALE GENOMIC DNA]</scope>
    <source>
        <strain evidence="2 3">ATCC 23134</strain>
    </source>
</reference>
<evidence type="ECO:0000313" key="3">
    <source>
        <dbReference type="Proteomes" id="UP000004095"/>
    </source>
</evidence>
<sequence length="195" mass="22610">MSMNTPPQIYSLAEQEAAQLWASYSDQNAVHFWKKYNALLKAQKTSLKTTIIVNQPPKSLSTQVYHSSFWRLVFNAVIVNVLVIWVWTSVEFVEYKIDPKWLLWGFLVASWLEVIWKYNAFKLDDYGLVVSKMGGNFKKIAWGQIQKAEFVTIKQNQHLKLTTHKGAVAFRAAMSRHKRTQLQEAIQQYLDKSAP</sequence>
<keyword evidence="1" id="KW-0812">Transmembrane</keyword>
<evidence type="ECO:0000256" key="1">
    <source>
        <dbReference type="SAM" id="Phobius"/>
    </source>
</evidence>
<keyword evidence="1" id="KW-1133">Transmembrane helix</keyword>